<dbReference type="PANTHER" id="PTHR33198">
    <property type="entry name" value="ANK_REP_REGION DOMAIN-CONTAINING PROTEIN-RELATED"/>
    <property type="match status" value="1"/>
</dbReference>
<name>A0AA38MG86_9CUCU</name>
<keyword evidence="5" id="KW-1185">Reference proteome</keyword>
<accession>A0AA38MG86</accession>
<dbReference type="InterPro" id="IPR001878">
    <property type="entry name" value="Znf_CCHC"/>
</dbReference>
<dbReference type="AlphaFoldDB" id="A0AA38MG86"/>
<dbReference type="EMBL" id="JALNTZ010000004">
    <property type="protein sequence ID" value="KAJ3655955.1"/>
    <property type="molecule type" value="Genomic_DNA"/>
</dbReference>
<keyword evidence="1" id="KW-0479">Metal-binding</keyword>
<keyword evidence="1" id="KW-0863">Zinc-finger</keyword>
<comment type="caution">
    <text evidence="4">The sequence shown here is derived from an EMBL/GenBank/DDBJ whole genome shotgun (WGS) entry which is preliminary data.</text>
</comment>
<reference evidence="4" key="1">
    <citation type="journal article" date="2023" name="G3 (Bethesda)">
        <title>Whole genome assemblies of Zophobas morio and Tenebrio molitor.</title>
        <authorList>
            <person name="Kaur S."/>
            <person name="Stinson S.A."/>
            <person name="diCenzo G.C."/>
        </authorList>
    </citation>
    <scope>NUCLEOTIDE SEQUENCE</scope>
    <source>
        <strain evidence="4">QUZm001</strain>
    </source>
</reference>
<evidence type="ECO:0000313" key="4">
    <source>
        <dbReference type="EMBL" id="KAJ3655955.1"/>
    </source>
</evidence>
<evidence type="ECO:0000313" key="5">
    <source>
        <dbReference type="Proteomes" id="UP001168821"/>
    </source>
</evidence>
<protein>
    <recommendedName>
        <fullName evidence="3">CCHC-type domain-containing protein</fullName>
    </recommendedName>
</protein>
<evidence type="ECO:0000256" key="1">
    <source>
        <dbReference type="PROSITE-ProRule" id="PRU00047"/>
    </source>
</evidence>
<sequence>MYIGAISEFNQNEDFTLYEERFEQFCLANKIESEKSKTALLLSQVSQDVYNKTLRDLTFPVLPKDKKYEELTAELKTHFSPQVNVYRERIKFYHAFQATDETTTEWHARLRSLAVNCNFSSLEEILKDRFISGMKSGPVLDRIVEEPTSQSLARLMEIAATKELSMTYNDGERINAIGPTRNTQIQETSVPKQTGRHSGDGRAGEPTFMHPRQGTNQTRAWKPAYGRRMENGNASNGGVTCKCCGKKHGGIWRYKEYQCNNCGKIGHLQSVCREVMFRTYVYGCER</sequence>
<evidence type="ECO:0000259" key="3">
    <source>
        <dbReference type="PROSITE" id="PS50158"/>
    </source>
</evidence>
<feature type="region of interest" description="Disordered" evidence="2">
    <location>
        <begin position="184"/>
        <end position="214"/>
    </location>
</feature>
<dbReference type="SMART" id="SM00343">
    <property type="entry name" value="ZnF_C2HC"/>
    <property type="match status" value="1"/>
</dbReference>
<gene>
    <name evidence="4" type="ORF">Zmor_015062</name>
</gene>
<keyword evidence="1" id="KW-0862">Zinc</keyword>
<dbReference type="GO" id="GO:0008270">
    <property type="term" value="F:zinc ion binding"/>
    <property type="evidence" value="ECO:0007669"/>
    <property type="project" value="UniProtKB-KW"/>
</dbReference>
<dbReference type="GO" id="GO:0003676">
    <property type="term" value="F:nucleic acid binding"/>
    <property type="evidence" value="ECO:0007669"/>
    <property type="project" value="InterPro"/>
</dbReference>
<dbReference type="PROSITE" id="PS50158">
    <property type="entry name" value="ZF_CCHC"/>
    <property type="match status" value="1"/>
</dbReference>
<organism evidence="4 5">
    <name type="scientific">Zophobas morio</name>
    <dbReference type="NCBI Taxonomy" id="2755281"/>
    <lineage>
        <taxon>Eukaryota</taxon>
        <taxon>Metazoa</taxon>
        <taxon>Ecdysozoa</taxon>
        <taxon>Arthropoda</taxon>
        <taxon>Hexapoda</taxon>
        <taxon>Insecta</taxon>
        <taxon>Pterygota</taxon>
        <taxon>Neoptera</taxon>
        <taxon>Endopterygota</taxon>
        <taxon>Coleoptera</taxon>
        <taxon>Polyphaga</taxon>
        <taxon>Cucujiformia</taxon>
        <taxon>Tenebrionidae</taxon>
        <taxon>Zophobas</taxon>
    </lineage>
</organism>
<feature type="domain" description="CCHC-type" evidence="3">
    <location>
        <begin position="259"/>
        <end position="274"/>
    </location>
</feature>
<dbReference type="Proteomes" id="UP001168821">
    <property type="component" value="Unassembled WGS sequence"/>
</dbReference>
<evidence type="ECO:0000256" key="2">
    <source>
        <dbReference type="SAM" id="MobiDB-lite"/>
    </source>
</evidence>
<proteinExistence type="predicted"/>